<evidence type="ECO:0000259" key="9">
    <source>
        <dbReference type="Pfam" id="PF05199"/>
    </source>
</evidence>
<dbReference type="GO" id="GO:0050660">
    <property type="term" value="F:flavin adenine dinucleotide binding"/>
    <property type="evidence" value="ECO:0007669"/>
    <property type="project" value="InterPro"/>
</dbReference>
<evidence type="ECO:0000256" key="2">
    <source>
        <dbReference type="ARBA" id="ARBA00010790"/>
    </source>
</evidence>
<feature type="binding site" evidence="6">
    <location>
        <begin position="461"/>
        <end position="462"/>
    </location>
    <ligand>
        <name>FAD</name>
        <dbReference type="ChEBI" id="CHEBI:57692"/>
    </ligand>
</feature>
<proteinExistence type="inferred from homology"/>
<dbReference type="PIRSF" id="PIRSF000137">
    <property type="entry name" value="Alcohol_oxidase"/>
    <property type="match status" value="1"/>
</dbReference>
<dbReference type="Proteomes" id="UP000054279">
    <property type="component" value="Unassembled WGS sequence"/>
</dbReference>
<evidence type="ECO:0000313" key="10">
    <source>
        <dbReference type="EMBL" id="KIJ30211.1"/>
    </source>
</evidence>
<gene>
    <name evidence="10" type="ORF">M422DRAFT_268264</name>
</gene>
<dbReference type="InterPro" id="IPR007867">
    <property type="entry name" value="GMC_OxRtase_C"/>
</dbReference>
<feature type="domain" description="Glucose-methanol-choline oxidoreductase N-terminal" evidence="8">
    <location>
        <begin position="150"/>
        <end position="282"/>
    </location>
</feature>
<dbReference type="EMBL" id="KN837266">
    <property type="protein sequence ID" value="KIJ30211.1"/>
    <property type="molecule type" value="Genomic_DNA"/>
</dbReference>
<evidence type="ECO:0000256" key="4">
    <source>
        <dbReference type="ARBA" id="ARBA00022827"/>
    </source>
</evidence>
<dbReference type="OrthoDB" id="269227at2759"/>
<feature type="binding site" evidence="6">
    <location>
        <position position="200"/>
    </location>
    <ligand>
        <name>FAD</name>
        <dbReference type="ChEBI" id="CHEBI:57692"/>
    </ligand>
</feature>
<keyword evidence="4 6" id="KW-0274">FAD</keyword>
<dbReference type="InterPro" id="IPR000172">
    <property type="entry name" value="GMC_OxRdtase_N"/>
</dbReference>
<dbReference type="Pfam" id="PF00732">
    <property type="entry name" value="GMC_oxred_N"/>
    <property type="match status" value="2"/>
</dbReference>
<dbReference type="Gene3D" id="3.30.560.10">
    <property type="entry name" value="Glucose Oxidase, domain 3"/>
    <property type="match status" value="2"/>
</dbReference>
<evidence type="ECO:0000256" key="3">
    <source>
        <dbReference type="ARBA" id="ARBA00022630"/>
    </source>
</evidence>
<sequence length="526" mass="57128">MLQQVFLQFLAVTVSSTALYEDASRLPTGKFDFIVVGGNVIANRLSEDPNTSVLVLEANPSSNPTLRYSLELRNDPPTGFQQSLFGLSSGFVLGGSSSINGMAYTRGAADDYDQYAHTTGDNGVSLTGDVPAVLARIIETTRELPDNFPFNLDYNSGRPIGVARAQSTIKNGMRSSSAISYLADKYLKRPNLHVLVRAHVLKLVNTAKPGHPPAMTQVEFTQGGLRVRVQAFKEVILSAGSVNTPVILMHAGIGDRQELSKVGLPTILHQPSVGKNVSDHPVTGIGWVVNSNDTYDELFRNMTVFNEVLAVWNRTHAGIAGTNNLLMNCYKRLPANYSIFQTFEDPSSGCNSPHLDFYFYVSAVNFPVASADEVDMQNGGSPTAFPVEKNGFAMSVMLMTPSSRGSVTFTSNDLFQQPLIGPGALKTDFDIFVVREGVHSWVNECDDGIDEYIRNNAITTWHLTGTAAMTAPDTGYGVVNPDLRVKGIKNLRIVDISIPFSPAAHTQAPTYIIAERAADIIKSAWK</sequence>
<dbReference type="SUPFAM" id="SSF54373">
    <property type="entry name" value="FAD-linked reductases, C-terminal domain"/>
    <property type="match status" value="1"/>
</dbReference>
<feature type="domain" description="Glucose-methanol-choline oxidoreductase C-terminal" evidence="9">
    <location>
        <begin position="441"/>
        <end position="514"/>
    </location>
</feature>
<dbReference type="SUPFAM" id="SSF51905">
    <property type="entry name" value="FAD/NAD(P)-binding domain"/>
    <property type="match status" value="1"/>
</dbReference>
<comment type="similarity">
    <text evidence="2">Belongs to the GMC oxidoreductase family.</text>
</comment>
<organism evidence="10 11">
    <name type="scientific">Sphaerobolus stellatus (strain SS14)</name>
    <dbReference type="NCBI Taxonomy" id="990650"/>
    <lineage>
        <taxon>Eukaryota</taxon>
        <taxon>Fungi</taxon>
        <taxon>Dikarya</taxon>
        <taxon>Basidiomycota</taxon>
        <taxon>Agaricomycotina</taxon>
        <taxon>Agaricomycetes</taxon>
        <taxon>Phallomycetidae</taxon>
        <taxon>Geastrales</taxon>
        <taxon>Sphaerobolaceae</taxon>
        <taxon>Sphaerobolus</taxon>
    </lineage>
</organism>
<feature type="active site" description="Proton acceptor" evidence="5">
    <location>
        <position position="505"/>
    </location>
</feature>
<dbReference type="Gene3D" id="3.50.50.60">
    <property type="entry name" value="FAD/NAD(P)-binding domain"/>
    <property type="match status" value="2"/>
</dbReference>
<evidence type="ECO:0000256" key="5">
    <source>
        <dbReference type="PIRSR" id="PIRSR000137-1"/>
    </source>
</evidence>
<keyword evidence="7" id="KW-0732">Signal</keyword>
<feature type="domain" description="Glucose-methanol-choline oxidoreductase N-terminal" evidence="8">
    <location>
        <begin position="32"/>
        <end position="125"/>
    </location>
</feature>
<dbReference type="AlphaFoldDB" id="A0A0C9UXU8"/>
<evidence type="ECO:0000259" key="8">
    <source>
        <dbReference type="Pfam" id="PF00732"/>
    </source>
</evidence>
<name>A0A0C9UXU8_SPHS4</name>
<reference evidence="10 11" key="1">
    <citation type="submission" date="2014-06" db="EMBL/GenBank/DDBJ databases">
        <title>Evolutionary Origins and Diversification of the Mycorrhizal Mutualists.</title>
        <authorList>
            <consortium name="DOE Joint Genome Institute"/>
            <consortium name="Mycorrhizal Genomics Consortium"/>
            <person name="Kohler A."/>
            <person name="Kuo A."/>
            <person name="Nagy L.G."/>
            <person name="Floudas D."/>
            <person name="Copeland A."/>
            <person name="Barry K.W."/>
            <person name="Cichocki N."/>
            <person name="Veneault-Fourrey C."/>
            <person name="LaButti K."/>
            <person name="Lindquist E.A."/>
            <person name="Lipzen A."/>
            <person name="Lundell T."/>
            <person name="Morin E."/>
            <person name="Murat C."/>
            <person name="Riley R."/>
            <person name="Ohm R."/>
            <person name="Sun H."/>
            <person name="Tunlid A."/>
            <person name="Henrissat B."/>
            <person name="Grigoriev I.V."/>
            <person name="Hibbett D.S."/>
            <person name="Martin F."/>
        </authorList>
    </citation>
    <scope>NUCLEOTIDE SEQUENCE [LARGE SCALE GENOMIC DNA]</scope>
    <source>
        <strain evidence="10 11">SS14</strain>
    </source>
</reference>
<feature type="active site" description="Proton donor" evidence="5">
    <location>
        <position position="462"/>
    </location>
</feature>
<feature type="signal peptide" evidence="7">
    <location>
        <begin position="1"/>
        <end position="18"/>
    </location>
</feature>
<evidence type="ECO:0000256" key="7">
    <source>
        <dbReference type="SAM" id="SignalP"/>
    </source>
</evidence>
<dbReference type="PANTHER" id="PTHR11552">
    <property type="entry name" value="GLUCOSE-METHANOL-CHOLINE GMC OXIDOREDUCTASE"/>
    <property type="match status" value="1"/>
</dbReference>
<dbReference type="InterPro" id="IPR036188">
    <property type="entry name" value="FAD/NAD-bd_sf"/>
</dbReference>
<keyword evidence="3" id="KW-0285">Flavoprotein</keyword>
<dbReference type="InterPro" id="IPR012132">
    <property type="entry name" value="GMC_OxRdtase"/>
</dbReference>
<dbReference type="HOGENOM" id="CLU_002865_6_3_1"/>
<feature type="binding site" evidence="6">
    <location>
        <position position="92"/>
    </location>
    <ligand>
        <name>FAD</name>
        <dbReference type="ChEBI" id="CHEBI:57692"/>
    </ligand>
</feature>
<evidence type="ECO:0000256" key="1">
    <source>
        <dbReference type="ARBA" id="ARBA00001974"/>
    </source>
</evidence>
<dbReference type="PANTHER" id="PTHR11552:SF147">
    <property type="entry name" value="CHOLINE DEHYDROGENASE, MITOCHONDRIAL"/>
    <property type="match status" value="1"/>
</dbReference>
<evidence type="ECO:0000313" key="11">
    <source>
        <dbReference type="Proteomes" id="UP000054279"/>
    </source>
</evidence>
<dbReference type="Pfam" id="PF05199">
    <property type="entry name" value="GMC_oxred_C"/>
    <property type="match status" value="1"/>
</dbReference>
<keyword evidence="11" id="KW-1185">Reference proteome</keyword>
<protein>
    <submittedName>
        <fullName evidence="10">Unplaced genomic scaffold SPHSTscaffold_191, whole genome shotgun sequence</fullName>
    </submittedName>
</protein>
<feature type="chain" id="PRO_5002205033" evidence="7">
    <location>
        <begin position="19"/>
        <end position="526"/>
    </location>
</feature>
<evidence type="ECO:0000256" key="6">
    <source>
        <dbReference type="PIRSR" id="PIRSR000137-2"/>
    </source>
</evidence>
<comment type="cofactor">
    <cofactor evidence="1 6">
        <name>FAD</name>
        <dbReference type="ChEBI" id="CHEBI:57692"/>
    </cofactor>
</comment>
<dbReference type="GO" id="GO:0016614">
    <property type="term" value="F:oxidoreductase activity, acting on CH-OH group of donors"/>
    <property type="evidence" value="ECO:0007669"/>
    <property type="project" value="InterPro"/>
</dbReference>
<accession>A0A0C9UXU8</accession>